<organism evidence="1 2">
    <name type="scientific">Hohenbuehelia grisea</name>
    <dbReference type="NCBI Taxonomy" id="104357"/>
    <lineage>
        <taxon>Eukaryota</taxon>
        <taxon>Fungi</taxon>
        <taxon>Dikarya</taxon>
        <taxon>Basidiomycota</taxon>
        <taxon>Agaricomycotina</taxon>
        <taxon>Agaricomycetes</taxon>
        <taxon>Agaricomycetidae</taxon>
        <taxon>Agaricales</taxon>
        <taxon>Pleurotineae</taxon>
        <taxon>Pleurotaceae</taxon>
        <taxon>Hohenbuehelia</taxon>
    </lineage>
</organism>
<evidence type="ECO:0000313" key="2">
    <source>
        <dbReference type="Proteomes" id="UP001556367"/>
    </source>
</evidence>
<keyword evidence="2" id="KW-1185">Reference proteome</keyword>
<dbReference type="InterPro" id="IPR011989">
    <property type="entry name" value="ARM-like"/>
</dbReference>
<dbReference type="EMBL" id="JASNQZ010000012">
    <property type="protein sequence ID" value="KAL0950471.1"/>
    <property type="molecule type" value="Genomic_DNA"/>
</dbReference>
<protein>
    <submittedName>
        <fullName evidence="1">Uncharacterized protein</fullName>
    </submittedName>
</protein>
<dbReference type="Proteomes" id="UP001556367">
    <property type="component" value="Unassembled WGS sequence"/>
</dbReference>
<name>A0ABR3J4Z0_9AGAR</name>
<accession>A0ABR3J4Z0</accession>
<reference evidence="2" key="1">
    <citation type="submission" date="2024-06" db="EMBL/GenBank/DDBJ databases">
        <title>Multi-omics analyses provide insights into the biosynthesis of the anticancer antibiotic pleurotin in Hohenbuehelia grisea.</title>
        <authorList>
            <person name="Weaver J.A."/>
            <person name="Alberti F."/>
        </authorList>
    </citation>
    <scope>NUCLEOTIDE SEQUENCE [LARGE SCALE GENOMIC DNA]</scope>
    <source>
        <strain evidence="2">T-177</strain>
    </source>
</reference>
<proteinExistence type="predicted"/>
<gene>
    <name evidence="1" type="ORF">HGRIS_010416</name>
</gene>
<comment type="caution">
    <text evidence="1">The sequence shown here is derived from an EMBL/GenBank/DDBJ whole genome shotgun (WGS) entry which is preliminary data.</text>
</comment>
<sequence>MFILNALPSSSPTHKHPSSVSACLLFDRWPALLPIIKRMLASSDVRKAHAWCVAALEAIMACRFRQKADILPSSIEKLMPLLVQIAAQMLQTASAPGYDANVPTMLHLILKTYKISIILNQSQMVVTTYTT</sequence>
<dbReference type="Gene3D" id="1.25.10.10">
    <property type="entry name" value="Leucine-rich Repeat Variant"/>
    <property type="match status" value="1"/>
</dbReference>
<evidence type="ECO:0000313" key="1">
    <source>
        <dbReference type="EMBL" id="KAL0950471.1"/>
    </source>
</evidence>